<dbReference type="EMBL" id="CP033970">
    <property type="protein sequence ID" value="AZG16817.1"/>
    <property type="molecule type" value="Genomic_DNA"/>
</dbReference>
<evidence type="ECO:0000313" key="3">
    <source>
        <dbReference type="Proteomes" id="UP000270411"/>
    </source>
</evidence>
<proteinExistence type="predicted"/>
<accession>A0A3G8H8C9</accession>
<dbReference type="KEGG" id="cpau:EHF44_26000"/>
<feature type="compositionally biased region" description="Low complexity" evidence="1">
    <location>
        <begin position="30"/>
        <end position="39"/>
    </location>
</feature>
<sequence>MASQNNPGAPTPPAADPSAKPRDPADKAPADAGKAAPTPNEIMREDQSPRDEQGNRPQSDKPDISG</sequence>
<reference evidence="3" key="1">
    <citation type="submission" date="2018-11" db="EMBL/GenBank/DDBJ databases">
        <title>FDA dAtabase for Regulatory Grade micrObial Sequences (FDA-ARGOS): Supporting development and validation of Infectious Disease Dx tests.</title>
        <authorList>
            <person name="Goldberg B."/>
            <person name="Campos J."/>
            <person name="Tallon L."/>
            <person name="Sadzewicz L."/>
            <person name="Zhao X."/>
            <person name="Vavikolanu K."/>
            <person name="Mehta A."/>
            <person name="Aluvathingal J."/>
            <person name="Nadendla S."/>
            <person name="Geyer C."/>
            <person name="Nandy P."/>
            <person name="Yan Y."/>
            <person name="Sichtig H."/>
        </authorList>
    </citation>
    <scope>NUCLEOTIDE SEQUENCE [LARGE SCALE GENOMIC DNA]</scope>
    <source>
        <strain evidence="3">FDAARGOS_614</strain>
    </source>
</reference>
<gene>
    <name evidence="2" type="ORF">EHF44_26000</name>
</gene>
<organism evidence="2 3">
    <name type="scientific">Cupriavidus pauculus</name>
    <dbReference type="NCBI Taxonomy" id="82633"/>
    <lineage>
        <taxon>Bacteria</taxon>
        <taxon>Pseudomonadati</taxon>
        <taxon>Pseudomonadota</taxon>
        <taxon>Betaproteobacteria</taxon>
        <taxon>Burkholderiales</taxon>
        <taxon>Burkholderiaceae</taxon>
        <taxon>Cupriavidus</taxon>
    </lineage>
</organism>
<evidence type="ECO:0000313" key="2">
    <source>
        <dbReference type="EMBL" id="AZG16817.1"/>
    </source>
</evidence>
<protein>
    <submittedName>
        <fullName evidence="2">Uncharacterized protein</fullName>
    </submittedName>
</protein>
<name>A0A3G8H8C9_9BURK</name>
<dbReference type="AlphaFoldDB" id="A0A3G8H8C9"/>
<feature type="region of interest" description="Disordered" evidence="1">
    <location>
        <begin position="1"/>
        <end position="66"/>
    </location>
</feature>
<dbReference type="RefSeq" id="WP_124686548.1">
    <property type="nucleotide sequence ID" value="NZ_CP033970.1"/>
</dbReference>
<evidence type="ECO:0000256" key="1">
    <source>
        <dbReference type="SAM" id="MobiDB-lite"/>
    </source>
</evidence>
<feature type="compositionally biased region" description="Basic and acidic residues" evidence="1">
    <location>
        <begin position="42"/>
        <end position="66"/>
    </location>
</feature>
<dbReference type="Proteomes" id="UP000270411">
    <property type="component" value="Chromosome 2"/>
</dbReference>
<feature type="compositionally biased region" description="Basic and acidic residues" evidence="1">
    <location>
        <begin position="19"/>
        <end position="29"/>
    </location>
</feature>